<reference evidence="6 7" key="1">
    <citation type="submission" date="2024-04" db="EMBL/GenBank/DDBJ databases">
        <title>Tritrichomonas musculus Genome.</title>
        <authorList>
            <person name="Alves-Ferreira E."/>
            <person name="Grigg M."/>
            <person name="Lorenzi H."/>
            <person name="Galac M."/>
        </authorList>
    </citation>
    <scope>NUCLEOTIDE SEQUENCE [LARGE SCALE GENOMIC DNA]</scope>
    <source>
        <strain evidence="6 7">EAF2021</strain>
    </source>
</reference>
<keyword evidence="1 3" id="KW-0547">Nucleotide-binding</keyword>
<proteinExistence type="inferred from homology"/>
<name>A0ABR2H924_9EUKA</name>
<dbReference type="Gene3D" id="1.10.510.10">
    <property type="entry name" value="Transferase(Phosphotransferase) domain 1"/>
    <property type="match status" value="1"/>
</dbReference>
<dbReference type="PANTHER" id="PTHR24361">
    <property type="entry name" value="MITOGEN-ACTIVATED KINASE KINASE KINASE"/>
    <property type="match status" value="1"/>
</dbReference>
<comment type="caution">
    <text evidence="6">The sequence shown here is derived from an EMBL/GenBank/DDBJ whole genome shotgun (WGS) entry which is preliminary data.</text>
</comment>
<dbReference type="SUPFAM" id="SSF56112">
    <property type="entry name" value="Protein kinase-like (PK-like)"/>
    <property type="match status" value="1"/>
</dbReference>
<dbReference type="InterPro" id="IPR011009">
    <property type="entry name" value="Kinase-like_dom_sf"/>
</dbReference>
<dbReference type="InterPro" id="IPR008271">
    <property type="entry name" value="Ser/Thr_kinase_AS"/>
</dbReference>
<evidence type="ECO:0000259" key="5">
    <source>
        <dbReference type="PROSITE" id="PS50011"/>
    </source>
</evidence>
<dbReference type="Proteomes" id="UP001470230">
    <property type="component" value="Unassembled WGS sequence"/>
</dbReference>
<evidence type="ECO:0000313" key="6">
    <source>
        <dbReference type="EMBL" id="KAK8842681.1"/>
    </source>
</evidence>
<dbReference type="PROSITE" id="PS00108">
    <property type="entry name" value="PROTEIN_KINASE_ST"/>
    <property type="match status" value="1"/>
</dbReference>
<protein>
    <recommendedName>
        <fullName evidence="5">Protein kinase domain-containing protein</fullName>
    </recommendedName>
</protein>
<dbReference type="PROSITE" id="PS00107">
    <property type="entry name" value="PROTEIN_KINASE_ATP"/>
    <property type="match status" value="1"/>
</dbReference>
<organism evidence="6 7">
    <name type="scientific">Tritrichomonas musculus</name>
    <dbReference type="NCBI Taxonomy" id="1915356"/>
    <lineage>
        <taxon>Eukaryota</taxon>
        <taxon>Metamonada</taxon>
        <taxon>Parabasalia</taxon>
        <taxon>Tritrichomonadida</taxon>
        <taxon>Tritrichomonadidae</taxon>
        <taxon>Tritrichomonas</taxon>
    </lineage>
</organism>
<dbReference type="InterPro" id="IPR017441">
    <property type="entry name" value="Protein_kinase_ATP_BS"/>
</dbReference>
<sequence length="328" mass="37799">MEIDIENIKKVLQKRDLVLVDTIGKGSYSTAFTVKSIRYGSMLFVAKVIYSQNKDSSSLNDAYMRELETLKSLTHPYVIQLYDAFKSDDNMLYIILEYCEQGTLMQMIKKDGPLRRTQLVDICQQILKGLSYIHSRNIAHRDIKPENIFMTYKKTVKIADFGFSSFYETGQRVEDFRGSIAYCSPEILKQNVQDLFKADIWALGVSFYVMATGKLPFTGVSHTALRHAIESGMYLVPKQLDPDMADLLQKMIVVDPQKRQSAEELLRHPFFNNNKKPLPPSHPLQNIAMFGNSSKNLRQPSIQESNNHPRYLKRHSYLAISDFRTFKE</sequence>
<dbReference type="EMBL" id="JAPFFF010000037">
    <property type="protein sequence ID" value="KAK8842681.1"/>
    <property type="molecule type" value="Genomic_DNA"/>
</dbReference>
<gene>
    <name evidence="6" type="ORF">M9Y10_025541</name>
</gene>
<evidence type="ECO:0000256" key="3">
    <source>
        <dbReference type="PROSITE-ProRule" id="PRU10141"/>
    </source>
</evidence>
<accession>A0ABR2H924</accession>
<evidence type="ECO:0000256" key="1">
    <source>
        <dbReference type="ARBA" id="ARBA00022741"/>
    </source>
</evidence>
<keyword evidence="4" id="KW-0808">Transferase</keyword>
<keyword evidence="7" id="KW-1185">Reference proteome</keyword>
<keyword evidence="2 3" id="KW-0067">ATP-binding</keyword>
<evidence type="ECO:0000256" key="2">
    <source>
        <dbReference type="ARBA" id="ARBA00022840"/>
    </source>
</evidence>
<dbReference type="Pfam" id="PF00069">
    <property type="entry name" value="Pkinase"/>
    <property type="match status" value="1"/>
</dbReference>
<evidence type="ECO:0000313" key="7">
    <source>
        <dbReference type="Proteomes" id="UP001470230"/>
    </source>
</evidence>
<dbReference type="InterPro" id="IPR053235">
    <property type="entry name" value="Ser_Thr_kinase"/>
</dbReference>
<comment type="similarity">
    <text evidence="4">Belongs to the protein kinase superfamily.</text>
</comment>
<dbReference type="InterPro" id="IPR000719">
    <property type="entry name" value="Prot_kinase_dom"/>
</dbReference>
<evidence type="ECO:0000256" key="4">
    <source>
        <dbReference type="RuleBase" id="RU000304"/>
    </source>
</evidence>
<dbReference type="PROSITE" id="PS50011">
    <property type="entry name" value="PROTEIN_KINASE_DOM"/>
    <property type="match status" value="1"/>
</dbReference>
<feature type="binding site" evidence="3">
    <location>
        <position position="47"/>
    </location>
    <ligand>
        <name>ATP</name>
        <dbReference type="ChEBI" id="CHEBI:30616"/>
    </ligand>
</feature>
<dbReference type="SMART" id="SM00220">
    <property type="entry name" value="S_TKc"/>
    <property type="match status" value="1"/>
</dbReference>
<keyword evidence="4" id="KW-0723">Serine/threonine-protein kinase</keyword>
<feature type="domain" description="Protein kinase" evidence="5">
    <location>
        <begin position="17"/>
        <end position="271"/>
    </location>
</feature>
<keyword evidence="4" id="KW-0418">Kinase</keyword>